<dbReference type="Proteomes" id="UP001589799">
    <property type="component" value="Unassembled WGS sequence"/>
</dbReference>
<reference evidence="1 2" key="1">
    <citation type="submission" date="2024-09" db="EMBL/GenBank/DDBJ databases">
        <authorList>
            <person name="Sun Q."/>
            <person name="Mori K."/>
        </authorList>
    </citation>
    <scope>NUCLEOTIDE SEQUENCE [LARGE SCALE GENOMIC DNA]</scope>
    <source>
        <strain evidence="1 2">KCTC 22789</strain>
    </source>
</reference>
<protein>
    <submittedName>
        <fullName evidence="1">Uncharacterized protein</fullName>
    </submittedName>
</protein>
<dbReference type="RefSeq" id="WP_377700190.1">
    <property type="nucleotide sequence ID" value="NZ_JBHLWE010000080.1"/>
</dbReference>
<proteinExistence type="predicted"/>
<keyword evidence="2" id="KW-1185">Reference proteome</keyword>
<name>A0ABV6I8L9_9RHOB</name>
<dbReference type="EMBL" id="JBHLWE010000080">
    <property type="protein sequence ID" value="MFC0342570.1"/>
    <property type="molecule type" value="Genomic_DNA"/>
</dbReference>
<comment type="caution">
    <text evidence="1">The sequence shown here is derived from an EMBL/GenBank/DDBJ whole genome shotgun (WGS) entry which is preliminary data.</text>
</comment>
<organism evidence="1 2">
    <name type="scientific">Paracoccus niistensis</name>
    <dbReference type="NCBI Taxonomy" id="632935"/>
    <lineage>
        <taxon>Bacteria</taxon>
        <taxon>Pseudomonadati</taxon>
        <taxon>Pseudomonadota</taxon>
        <taxon>Alphaproteobacteria</taxon>
        <taxon>Rhodobacterales</taxon>
        <taxon>Paracoccaceae</taxon>
        <taxon>Paracoccus</taxon>
    </lineage>
</organism>
<evidence type="ECO:0000313" key="1">
    <source>
        <dbReference type="EMBL" id="MFC0342570.1"/>
    </source>
</evidence>
<gene>
    <name evidence="1" type="ORF">ACFFII_17695</name>
</gene>
<evidence type="ECO:0000313" key="2">
    <source>
        <dbReference type="Proteomes" id="UP001589799"/>
    </source>
</evidence>
<accession>A0ABV6I8L9</accession>
<sequence length="270" mass="30182">MSWADAMGHGLRIRSASTPITGALVILLSLVEPVSAVDLIDETMGVITDPLGIESGGDKILEAVERINAHLSRLQSELDADVTRYITEIERILRQLNTDIGEHIDNVGNIVQNISKSIESALKNIYDLESKIFLDTQHLVVCSAEIMRYTVQEVLANALLDIQQADPTIMLMGREIGSIDIKALPLEDRLSPIDEYRIVIDFHESRLRGLTENSSAISLPSIFAEMARLTERVRCHYETSSPALASRLTRQMTIYDLRVREWDGMGRLIN</sequence>